<organism evidence="1 2">
    <name type="scientific">Leptospira hartskeerlii</name>
    <dbReference type="NCBI Taxonomy" id="2023177"/>
    <lineage>
        <taxon>Bacteria</taxon>
        <taxon>Pseudomonadati</taxon>
        <taxon>Spirochaetota</taxon>
        <taxon>Spirochaetia</taxon>
        <taxon>Leptospirales</taxon>
        <taxon>Leptospiraceae</taxon>
        <taxon>Leptospira</taxon>
    </lineage>
</organism>
<protein>
    <submittedName>
        <fullName evidence="1">Uncharacterized protein</fullName>
    </submittedName>
</protein>
<dbReference type="InterPro" id="IPR010438">
    <property type="entry name" value="Lambda_Bor"/>
</dbReference>
<reference evidence="1 2" key="1">
    <citation type="submission" date="2017-07" db="EMBL/GenBank/DDBJ databases">
        <title>Leptospira spp. isolated from tropical soils.</title>
        <authorList>
            <person name="Thibeaux R."/>
            <person name="Iraola G."/>
            <person name="Ferres I."/>
            <person name="Bierque E."/>
            <person name="Girault D."/>
            <person name="Soupe-Gilbert M.-E."/>
            <person name="Picardeau M."/>
            <person name="Goarant C."/>
        </authorList>
    </citation>
    <scope>NUCLEOTIDE SEQUENCE [LARGE SCALE GENOMIC DNA]</scope>
    <source>
        <strain evidence="1 2">MCA1-C-A1</strain>
    </source>
</reference>
<dbReference type="OrthoDB" id="340162at2"/>
<dbReference type="EMBL" id="NPDN01000002">
    <property type="protein sequence ID" value="PJZ26885.1"/>
    <property type="molecule type" value="Genomic_DNA"/>
</dbReference>
<evidence type="ECO:0000313" key="1">
    <source>
        <dbReference type="EMBL" id="PJZ26885.1"/>
    </source>
</evidence>
<accession>A0A2M9XGS0</accession>
<keyword evidence="2" id="KW-1185">Reference proteome</keyword>
<evidence type="ECO:0000313" key="2">
    <source>
        <dbReference type="Proteomes" id="UP000232196"/>
    </source>
</evidence>
<comment type="caution">
    <text evidence="1">The sequence shown here is derived from an EMBL/GenBank/DDBJ whole genome shotgun (WGS) entry which is preliminary data.</text>
</comment>
<dbReference type="RefSeq" id="WP_100705679.1">
    <property type="nucleotide sequence ID" value="NZ_NPDL01000002.1"/>
</dbReference>
<gene>
    <name evidence="1" type="ORF">CH357_05205</name>
</gene>
<proteinExistence type="predicted"/>
<dbReference type="Proteomes" id="UP000232196">
    <property type="component" value="Unassembled WGS sequence"/>
</dbReference>
<name>A0A2M9XGS0_9LEPT</name>
<dbReference type="AlphaFoldDB" id="A0A2M9XGS0"/>
<dbReference type="Pfam" id="PF06291">
    <property type="entry name" value="Lambda_Bor"/>
    <property type="match status" value="1"/>
</dbReference>
<sequence length="126" mass="14465">MRADKILPILSIILLSFGFGESCRHAMVRYPQSLPEACRIYPTSRECKRALDIRSAQAEQGGEIHKVQHTYYLFGLYPGNLVLDTSKYCAEGPRSVHQYTSFWNGLWEQLTLAIYSPQTVEIECYK</sequence>